<dbReference type="GO" id="GO:0003677">
    <property type="term" value="F:DNA binding"/>
    <property type="evidence" value="ECO:0007669"/>
    <property type="project" value="UniProtKB-UniRule"/>
</dbReference>
<dbReference type="PROSITE" id="PS51898">
    <property type="entry name" value="TYR_RECOMBINASE"/>
    <property type="match status" value="1"/>
</dbReference>
<comment type="caution">
    <text evidence="8">The sequence shown here is derived from an EMBL/GenBank/DDBJ whole genome shotgun (WGS) entry which is preliminary data.</text>
</comment>
<dbReference type="Gene3D" id="1.10.150.130">
    <property type="match status" value="1"/>
</dbReference>
<dbReference type="AlphaFoldDB" id="A0A5D3WGU3"/>
<evidence type="ECO:0000256" key="2">
    <source>
        <dbReference type="ARBA" id="ARBA00022908"/>
    </source>
</evidence>
<evidence type="ECO:0000256" key="3">
    <source>
        <dbReference type="ARBA" id="ARBA00023125"/>
    </source>
</evidence>
<evidence type="ECO:0000256" key="1">
    <source>
        <dbReference type="ARBA" id="ARBA00022829"/>
    </source>
</evidence>
<evidence type="ECO:0000256" key="4">
    <source>
        <dbReference type="ARBA" id="ARBA00023172"/>
    </source>
</evidence>
<evidence type="ECO:0000256" key="5">
    <source>
        <dbReference type="PROSITE-ProRule" id="PRU01248"/>
    </source>
</evidence>
<dbReference type="RefSeq" id="WP_148896784.1">
    <property type="nucleotide sequence ID" value="NZ_VNIB01000014.1"/>
</dbReference>
<keyword evidence="2" id="KW-0229">DNA integration</keyword>
<dbReference type="Pfam" id="PF00589">
    <property type="entry name" value="Phage_integrase"/>
    <property type="match status" value="1"/>
</dbReference>
<evidence type="ECO:0000313" key="8">
    <source>
        <dbReference type="EMBL" id="TYO96310.1"/>
    </source>
</evidence>
<dbReference type="PROSITE" id="PS51900">
    <property type="entry name" value="CB"/>
    <property type="match status" value="1"/>
</dbReference>
<dbReference type="Pfam" id="PF02899">
    <property type="entry name" value="Phage_int_SAM_1"/>
    <property type="match status" value="1"/>
</dbReference>
<keyword evidence="9" id="KW-1185">Reference proteome</keyword>
<dbReference type="OrthoDB" id="283809at2"/>
<protein>
    <submittedName>
        <fullName evidence="8">Integrase/recombinase XerC/integrase/recombinase XerD</fullName>
    </submittedName>
</protein>
<evidence type="ECO:0000259" key="6">
    <source>
        <dbReference type="PROSITE" id="PS51898"/>
    </source>
</evidence>
<dbReference type="SUPFAM" id="SSF56349">
    <property type="entry name" value="DNA breaking-rejoining enzymes"/>
    <property type="match status" value="1"/>
</dbReference>
<dbReference type="EMBL" id="VNIB01000014">
    <property type="protein sequence ID" value="TYO96310.1"/>
    <property type="molecule type" value="Genomic_DNA"/>
</dbReference>
<reference evidence="8 9" key="1">
    <citation type="submission" date="2019-07" db="EMBL/GenBank/DDBJ databases">
        <title>Genomic Encyclopedia of Type Strains, Phase IV (KMG-IV): sequencing the most valuable type-strain genomes for metagenomic binning, comparative biology and taxonomic classification.</title>
        <authorList>
            <person name="Goeker M."/>
        </authorList>
    </citation>
    <scope>NUCLEOTIDE SEQUENCE [LARGE SCALE GENOMIC DNA]</scope>
    <source>
        <strain evidence="8 9">SS015</strain>
    </source>
</reference>
<dbReference type="InterPro" id="IPR050090">
    <property type="entry name" value="Tyrosine_recombinase_XerCD"/>
</dbReference>
<dbReference type="PANTHER" id="PTHR30349">
    <property type="entry name" value="PHAGE INTEGRASE-RELATED"/>
    <property type="match status" value="1"/>
</dbReference>
<dbReference type="GO" id="GO:0007059">
    <property type="term" value="P:chromosome segregation"/>
    <property type="evidence" value="ECO:0007669"/>
    <property type="project" value="UniProtKB-KW"/>
</dbReference>
<dbReference type="GO" id="GO:0015074">
    <property type="term" value="P:DNA integration"/>
    <property type="evidence" value="ECO:0007669"/>
    <property type="project" value="UniProtKB-KW"/>
</dbReference>
<sequence>MAGKLYGEKKHVELVQTSLPPALAPDLTDLLADWLKLDVANGDACADTLKTYQGQIQSWPAWCGENNVHPGQATTEDVKAWRKALIDAGAKPSTISLKLTTIRRFYQSAVDRRLIDKNPAANVRAPQERRARQEQMKYLSAGEAELLFWAIPTDGGIKALRDRAMIGLMALEGLRRVEIVRACVSDIEGSGHDLRLLIHGKGKDRFIYPREDTAQALGDYLVARGPVAGDELGEPLFVQIRKGGHPEGRITRQGVNSVINHYLLKAGLKREGLSCHALRHTCGALLYQATRDIRAVQETLGHSNISTSAGYAHIVERGQARYTRQIPVELKR</sequence>
<dbReference type="InterPro" id="IPR044068">
    <property type="entry name" value="CB"/>
</dbReference>
<feature type="domain" description="Tyr recombinase" evidence="6">
    <location>
        <begin position="134"/>
        <end position="324"/>
    </location>
</feature>
<gene>
    <name evidence="8" type="ORF">EDC39_11415</name>
</gene>
<keyword evidence="4" id="KW-0233">DNA recombination</keyword>
<proteinExistence type="predicted"/>
<keyword evidence="3 5" id="KW-0238">DNA-binding</keyword>
<accession>A0A5D3WGU3</accession>
<dbReference type="InterPro" id="IPR013762">
    <property type="entry name" value="Integrase-like_cat_sf"/>
</dbReference>
<organism evidence="8 9">
    <name type="scientific">Geothermobacter ehrlichii</name>
    <dbReference type="NCBI Taxonomy" id="213224"/>
    <lineage>
        <taxon>Bacteria</taxon>
        <taxon>Pseudomonadati</taxon>
        <taxon>Thermodesulfobacteriota</taxon>
        <taxon>Desulfuromonadia</taxon>
        <taxon>Desulfuromonadales</taxon>
        <taxon>Geothermobacteraceae</taxon>
        <taxon>Geothermobacter</taxon>
    </lineage>
</organism>
<evidence type="ECO:0000259" key="7">
    <source>
        <dbReference type="PROSITE" id="PS51900"/>
    </source>
</evidence>
<evidence type="ECO:0000313" key="9">
    <source>
        <dbReference type="Proteomes" id="UP000324159"/>
    </source>
</evidence>
<dbReference type="GO" id="GO:0006310">
    <property type="term" value="P:DNA recombination"/>
    <property type="evidence" value="ECO:0007669"/>
    <property type="project" value="UniProtKB-KW"/>
</dbReference>
<dbReference type="InterPro" id="IPR004107">
    <property type="entry name" value="Integrase_SAM-like_N"/>
</dbReference>
<name>A0A5D3WGU3_9BACT</name>
<dbReference type="InterPro" id="IPR002104">
    <property type="entry name" value="Integrase_catalytic"/>
</dbReference>
<keyword evidence="1" id="KW-0159">Chromosome partition</keyword>
<dbReference type="InterPro" id="IPR011010">
    <property type="entry name" value="DNA_brk_join_enz"/>
</dbReference>
<dbReference type="InterPro" id="IPR010998">
    <property type="entry name" value="Integrase_recombinase_N"/>
</dbReference>
<feature type="domain" description="Core-binding (CB)" evidence="7">
    <location>
        <begin position="25"/>
        <end position="110"/>
    </location>
</feature>
<dbReference type="PANTHER" id="PTHR30349:SF81">
    <property type="entry name" value="TYROSINE RECOMBINASE XERC"/>
    <property type="match status" value="1"/>
</dbReference>
<dbReference type="Proteomes" id="UP000324159">
    <property type="component" value="Unassembled WGS sequence"/>
</dbReference>
<dbReference type="Gene3D" id="1.10.443.10">
    <property type="entry name" value="Intergrase catalytic core"/>
    <property type="match status" value="1"/>
</dbReference>